<reference evidence="2 3" key="1">
    <citation type="submission" date="2014-08" db="EMBL/GenBank/DDBJ databases">
        <title>Complete genome sequence of Corynebacterium deserti GIMN1.010 (=DSM 45689), isolated from desert sand in western China.</title>
        <authorList>
            <person name="Ruckert C."/>
            <person name="Albersmeier A."/>
            <person name="Kalinowski J."/>
        </authorList>
    </citation>
    <scope>NUCLEOTIDE SEQUENCE [LARGE SCALE GENOMIC DNA]</scope>
    <source>
        <strain evidence="2 3">GIMN1.010</strain>
    </source>
</reference>
<protein>
    <recommendedName>
        <fullName evidence="1">N-acetyltransferase domain-containing protein</fullName>
    </recommendedName>
</protein>
<gene>
    <name evidence="2" type="ORF">CDES_05995</name>
</gene>
<keyword evidence="3" id="KW-1185">Reference proteome</keyword>
<dbReference type="GO" id="GO:0016747">
    <property type="term" value="F:acyltransferase activity, transferring groups other than amino-acyl groups"/>
    <property type="evidence" value="ECO:0007669"/>
    <property type="project" value="InterPro"/>
</dbReference>
<organism evidence="2 3">
    <name type="scientific">Corynebacterium deserti GIMN1.010</name>
    <dbReference type="NCBI Taxonomy" id="931089"/>
    <lineage>
        <taxon>Bacteria</taxon>
        <taxon>Bacillati</taxon>
        <taxon>Actinomycetota</taxon>
        <taxon>Actinomycetes</taxon>
        <taxon>Mycobacteriales</taxon>
        <taxon>Corynebacteriaceae</taxon>
        <taxon>Corynebacterium</taxon>
    </lineage>
</organism>
<dbReference type="EMBL" id="CP009220">
    <property type="protein sequence ID" value="ALC05629.1"/>
    <property type="molecule type" value="Genomic_DNA"/>
</dbReference>
<evidence type="ECO:0000313" key="3">
    <source>
        <dbReference type="Proteomes" id="UP000068067"/>
    </source>
</evidence>
<dbReference type="InterPro" id="IPR000182">
    <property type="entry name" value="GNAT_dom"/>
</dbReference>
<evidence type="ECO:0000259" key="1">
    <source>
        <dbReference type="PROSITE" id="PS51186"/>
    </source>
</evidence>
<feature type="domain" description="N-acetyltransferase" evidence="1">
    <location>
        <begin position="74"/>
        <end position="221"/>
    </location>
</feature>
<name>A0A0M3Q9G3_9CORY</name>
<proteinExistence type="predicted"/>
<accession>A0A0M3Q9G3</accession>
<dbReference type="Pfam" id="PF13527">
    <property type="entry name" value="Acetyltransf_9"/>
    <property type="match status" value="1"/>
</dbReference>
<dbReference type="SUPFAM" id="SSF55729">
    <property type="entry name" value="Acyl-CoA N-acyltransferases (Nat)"/>
    <property type="match status" value="1"/>
</dbReference>
<dbReference type="PROSITE" id="PS51186">
    <property type="entry name" value="GNAT"/>
    <property type="match status" value="1"/>
</dbReference>
<sequence length="238" mass="25818">MSLSRRRRFSFFGITNEAFRDSLEVRDFCLPEIESFTPIKNCLANVKGVHLILLIGMIVPVWGWRVGLGSMSAFHIRAEESDDIQAIFDVTQAAFSGIEHSDGTEQEIVDKLRSAGALSLSLVAEDEGQVVGHIAASEVVIAGSAQGWFGIGPVSVRPDRQQQGIGIALMGSALDQLRAEDAAGVVLLGDPGYYQRFGFEAVDGLVYPGAPAEYFMAVRLNAREFPQGVVEYHQAFGP</sequence>
<evidence type="ECO:0000313" key="2">
    <source>
        <dbReference type="EMBL" id="ALC05629.1"/>
    </source>
</evidence>
<dbReference type="KEGG" id="cdx:CDES_05995"/>
<dbReference type="Gene3D" id="3.40.630.30">
    <property type="match status" value="1"/>
</dbReference>
<dbReference type="AlphaFoldDB" id="A0A0M3Q9G3"/>
<dbReference type="InterPro" id="IPR016181">
    <property type="entry name" value="Acyl_CoA_acyltransferase"/>
</dbReference>
<dbReference type="Proteomes" id="UP000068067">
    <property type="component" value="Chromosome"/>
</dbReference>
<dbReference type="CDD" id="cd04301">
    <property type="entry name" value="NAT_SF"/>
    <property type="match status" value="1"/>
</dbReference>